<keyword evidence="1 4" id="KW-0808">Transferase</keyword>
<accession>A0A7W5C5R6</accession>
<keyword evidence="5" id="KW-1185">Reference proteome</keyword>
<dbReference type="EMBL" id="JACHXW010000004">
    <property type="protein sequence ID" value="MBB3151611.1"/>
    <property type="molecule type" value="Genomic_DNA"/>
</dbReference>
<organism evidence="4 5">
    <name type="scientific">Paenibacillus endophyticus</name>
    <dbReference type="NCBI Taxonomy" id="1294268"/>
    <lineage>
        <taxon>Bacteria</taxon>
        <taxon>Bacillati</taxon>
        <taxon>Bacillota</taxon>
        <taxon>Bacilli</taxon>
        <taxon>Bacillales</taxon>
        <taxon>Paenibacillaceae</taxon>
        <taxon>Paenibacillus</taxon>
    </lineage>
</organism>
<evidence type="ECO:0000259" key="3">
    <source>
        <dbReference type="PROSITE" id="PS51186"/>
    </source>
</evidence>
<gene>
    <name evidence="4" type="ORF">FHS16_001657</name>
</gene>
<evidence type="ECO:0000313" key="4">
    <source>
        <dbReference type="EMBL" id="MBB3151611.1"/>
    </source>
</evidence>
<evidence type="ECO:0000256" key="2">
    <source>
        <dbReference type="ARBA" id="ARBA00023315"/>
    </source>
</evidence>
<comment type="caution">
    <text evidence="4">The sequence shown here is derived from an EMBL/GenBank/DDBJ whole genome shotgun (WGS) entry which is preliminary data.</text>
</comment>
<proteinExistence type="predicted"/>
<sequence>MNELELRLISREELDEAITLERRCYSPEAAASLEGFQFRFDHYLAFFWTAWLGNRLVGMTNGIRTGKSSCGDEMKGDQADERDGRNFCVLTVAVDENQRRQGIGAKLLRKLIEQCEVQHIEKVILMCEEHLIPFYMAEQFELKGVSASTHGGITWYEMSRELHKLKHLTE</sequence>
<dbReference type="Pfam" id="PF00583">
    <property type="entry name" value="Acetyltransf_1"/>
    <property type="match status" value="1"/>
</dbReference>
<dbReference type="CDD" id="cd04301">
    <property type="entry name" value="NAT_SF"/>
    <property type="match status" value="1"/>
</dbReference>
<dbReference type="InterPro" id="IPR016181">
    <property type="entry name" value="Acyl_CoA_acyltransferase"/>
</dbReference>
<name>A0A7W5C5R6_9BACL</name>
<evidence type="ECO:0000313" key="5">
    <source>
        <dbReference type="Proteomes" id="UP000518605"/>
    </source>
</evidence>
<dbReference type="Proteomes" id="UP000518605">
    <property type="component" value="Unassembled WGS sequence"/>
</dbReference>
<dbReference type="Gene3D" id="3.40.630.30">
    <property type="match status" value="1"/>
</dbReference>
<dbReference type="PROSITE" id="PS51186">
    <property type="entry name" value="GNAT"/>
    <property type="match status" value="1"/>
</dbReference>
<evidence type="ECO:0000256" key="1">
    <source>
        <dbReference type="ARBA" id="ARBA00022679"/>
    </source>
</evidence>
<dbReference type="RefSeq" id="WP_183560763.1">
    <property type="nucleotide sequence ID" value="NZ_CBCSLB010000011.1"/>
</dbReference>
<dbReference type="AlphaFoldDB" id="A0A7W5C5R6"/>
<keyword evidence="2" id="KW-0012">Acyltransferase</keyword>
<dbReference type="InterPro" id="IPR051635">
    <property type="entry name" value="SNAT-like"/>
</dbReference>
<dbReference type="PANTHER" id="PTHR10908">
    <property type="entry name" value="SEROTONIN N-ACETYLTRANSFERASE"/>
    <property type="match status" value="1"/>
</dbReference>
<dbReference type="PANTHER" id="PTHR10908:SF0">
    <property type="entry name" value="SEROTONIN N-ACETYLTRANSFERASE"/>
    <property type="match status" value="1"/>
</dbReference>
<dbReference type="GO" id="GO:0008080">
    <property type="term" value="F:N-acetyltransferase activity"/>
    <property type="evidence" value="ECO:0007669"/>
    <property type="project" value="UniProtKB-ARBA"/>
</dbReference>
<protein>
    <submittedName>
        <fullName evidence="4">GNAT superfamily N-acetyltransferase</fullName>
    </submittedName>
</protein>
<dbReference type="SUPFAM" id="SSF55729">
    <property type="entry name" value="Acyl-CoA N-acyltransferases (Nat)"/>
    <property type="match status" value="1"/>
</dbReference>
<feature type="domain" description="N-acetyltransferase" evidence="3">
    <location>
        <begin position="4"/>
        <end position="163"/>
    </location>
</feature>
<reference evidence="4 5" key="1">
    <citation type="submission" date="2020-08" db="EMBL/GenBank/DDBJ databases">
        <title>Genomic Encyclopedia of Type Strains, Phase III (KMG-III): the genomes of soil and plant-associated and newly described type strains.</title>
        <authorList>
            <person name="Whitman W."/>
        </authorList>
    </citation>
    <scope>NUCLEOTIDE SEQUENCE [LARGE SCALE GENOMIC DNA]</scope>
    <source>
        <strain evidence="4 5">CECT 8234</strain>
    </source>
</reference>
<dbReference type="InterPro" id="IPR000182">
    <property type="entry name" value="GNAT_dom"/>
</dbReference>